<evidence type="ECO:0000313" key="2">
    <source>
        <dbReference type="EMBL" id="MZR13630.1"/>
    </source>
</evidence>
<dbReference type="EMBL" id="WTUX01000012">
    <property type="protein sequence ID" value="MZR13630.1"/>
    <property type="molecule type" value="Genomic_DNA"/>
</dbReference>
<evidence type="ECO:0000259" key="1">
    <source>
        <dbReference type="Pfam" id="PF07693"/>
    </source>
</evidence>
<gene>
    <name evidence="2" type="ORF">GQE99_11440</name>
</gene>
<dbReference type="RefSeq" id="WP_161351752.1">
    <property type="nucleotide sequence ID" value="NZ_WTUX01000012.1"/>
</dbReference>
<proteinExistence type="predicted"/>
<dbReference type="InterPro" id="IPR027417">
    <property type="entry name" value="P-loop_NTPase"/>
</dbReference>
<reference evidence="2 3" key="1">
    <citation type="submission" date="2019-12" db="EMBL/GenBank/DDBJ databases">
        <title>Maritimibacter sp. nov. sp. isolated from sea sand.</title>
        <authorList>
            <person name="Kim J."/>
            <person name="Jeong S.E."/>
            <person name="Jung H.S."/>
            <person name="Jeon C.O."/>
        </authorList>
    </citation>
    <scope>NUCLEOTIDE SEQUENCE [LARGE SCALE GENOMIC DNA]</scope>
    <source>
        <strain evidence="2 3">DP07</strain>
    </source>
</reference>
<sequence length="452" mass="50396">MRITPPEANINIFEDGFDDRDLLSRKEHAGYLSDLVERIDQPLVISLDGDWGSGKSFFLKCWAGEHTRASDNAATVVYFDAFAHDFLQEPLVALTSSLAERIEATETGAMRVIRQMKDAAAKLWRPASRVALAIGTAGASEVAGVMVDAGLEAGSRELSDQIEDFWKKEDGRKAAMDQFISAITELTEPDDEGVPTKKIVFIVDELDRCRPDFALETLETIKHFFSTPGVHFVLGVNGRELENMVRVKYGQNFDARTYLDKFISVKMSLPDYSELGSEPVSNAILYFKKMAPIMGLDGSLIDAAEVYFKRAPDLAPSSIRKSQRILTEIALLPRSKNGYRNMALGYRLVIVGLVIFKQCNPEVFASIKSHSASFEDIKNALGLPEELSQNSPRQVVLLYLVWRSVLEPEAPLNEEVHRIFGPLGIDFINGMLGRMCREYIDKIELFDPATAS</sequence>
<dbReference type="AlphaFoldDB" id="A0A845M010"/>
<keyword evidence="3" id="KW-1185">Reference proteome</keyword>
<dbReference type="InterPro" id="IPR011646">
    <property type="entry name" value="KAP_P-loop"/>
</dbReference>
<evidence type="ECO:0000313" key="3">
    <source>
        <dbReference type="Proteomes" id="UP000467322"/>
    </source>
</evidence>
<comment type="caution">
    <text evidence="2">The sequence shown here is derived from an EMBL/GenBank/DDBJ whole genome shotgun (WGS) entry which is preliminary data.</text>
</comment>
<protein>
    <recommendedName>
        <fullName evidence="1">KAP NTPase domain-containing protein</fullName>
    </recommendedName>
</protein>
<name>A0A845M010_9RHOB</name>
<feature type="domain" description="KAP NTPase" evidence="1">
    <location>
        <begin position="36"/>
        <end position="271"/>
    </location>
</feature>
<dbReference type="Gene3D" id="3.40.50.300">
    <property type="entry name" value="P-loop containing nucleotide triphosphate hydrolases"/>
    <property type="match status" value="1"/>
</dbReference>
<organism evidence="2 3">
    <name type="scientific">Maritimibacter harenae</name>
    <dbReference type="NCBI Taxonomy" id="2606218"/>
    <lineage>
        <taxon>Bacteria</taxon>
        <taxon>Pseudomonadati</taxon>
        <taxon>Pseudomonadota</taxon>
        <taxon>Alphaproteobacteria</taxon>
        <taxon>Rhodobacterales</taxon>
        <taxon>Roseobacteraceae</taxon>
        <taxon>Maritimibacter</taxon>
    </lineage>
</organism>
<dbReference type="SUPFAM" id="SSF52540">
    <property type="entry name" value="P-loop containing nucleoside triphosphate hydrolases"/>
    <property type="match status" value="1"/>
</dbReference>
<accession>A0A845M010</accession>
<dbReference type="Pfam" id="PF07693">
    <property type="entry name" value="KAP_NTPase"/>
    <property type="match status" value="1"/>
</dbReference>
<dbReference type="Proteomes" id="UP000467322">
    <property type="component" value="Unassembled WGS sequence"/>
</dbReference>